<dbReference type="FunCoup" id="Q6CXM5">
    <property type="interactions" value="302"/>
</dbReference>
<dbReference type="GO" id="GO:0032259">
    <property type="term" value="P:methylation"/>
    <property type="evidence" value="ECO:0007669"/>
    <property type="project" value="UniProtKB-KW"/>
</dbReference>
<dbReference type="EC" id="2.1.1.-" evidence="1"/>
<keyword evidence="5" id="KW-1185">Reference proteome</keyword>
<feature type="compositionally biased region" description="Basic residues" evidence="2">
    <location>
        <begin position="512"/>
        <end position="527"/>
    </location>
</feature>
<reference evidence="4 5" key="1">
    <citation type="journal article" date="2004" name="Nature">
        <title>Genome evolution in yeasts.</title>
        <authorList>
            <consortium name="Genolevures"/>
            <person name="Dujon B."/>
            <person name="Sherman D."/>
            <person name="Fischer G."/>
            <person name="Durrens P."/>
            <person name="Casaregola S."/>
            <person name="Lafontaine I."/>
            <person name="de Montigny J."/>
            <person name="Marck C."/>
            <person name="Neuveglise C."/>
            <person name="Talla E."/>
            <person name="Goffard N."/>
            <person name="Frangeul L."/>
            <person name="Aigle M."/>
            <person name="Anthouard V."/>
            <person name="Babour A."/>
            <person name="Barbe V."/>
            <person name="Barnay S."/>
            <person name="Blanchin S."/>
            <person name="Beckerich J.M."/>
            <person name="Beyne E."/>
            <person name="Bleykasten C."/>
            <person name="Boisrame A."/>
            <person name="Boyer J."/>
            <person name="Cattolico L."/>
            <person name="Confanioleri F."/>
            <person name="de Daruvar A."/>
            <person name="Despons L."/>
            <person name="Fabre E."/>
            <person name="Fairhead C."/>
            <person name="Ferry-Dumazet H."/>
            <person name="Groppi A."/>
            <person name="Hantraye F."/>
            <person name="Hennequin C."/>
            <person name="Jauniaux N."/>
            <person name="Joyet P."/>
            <person name="Kachouri R."/>
            <person name="Kerrest A."/>
            <person name="Koszul R."/>
            <person name="Lemaire M."/>
            <person name="Lesur I."/>
            <person name="Ma L."/>
            <person name="Muller H."/>
            <person name="Nicaud J.M."/>
            <person name="Nikolski M."/>
            <person name="Oztas S."/>
            <person name="Ozier-Kalogeropoulos O."/>
            <person name="Pellenz S."/>
            <person name="Potier S."/>
            <person name="Richard G.F."/>
            <person name="Straub M.L."/>
            <person name="Suleau A."/>
            <person name="Swennene D."/>
            <person name="Tekaia F."/>
            <person name="Wesolowski-Louvel M."/>
            <person name="Westhof E."/>
            <person name="Wirth B."/>
            <person name="Zeniou-Meyer M."/>
            <person name="Zivanovic I."/>
            <person name="Bolotin-Fukuhara M."/>
            <person name="Thierry A."/>
            <person name="Bouchier C."/>
            <person name="Caudron B."/>
            <person name="Scarpelli C."/>
            <person name="Gaillardin C."/>
            <person name="Weissenbach J."/>
            <person name="Wincker P."/>
            <person name="Souciet J.L."/>
        </authorList>
    </citation>
    <scope>NUCLEOTIDE SEQUENCE [LARGE SCALE GENOMIC DNA]</scope>
    <source>
        <strain evidence="5">ATCC 8585 / CBS 2359 / DSM 70799 / NBRC 1267 / NRRL Y-1140 / WM37</strain>
    </source>
</reference>
<dbReference type="PROSITE" id="PS50280">
    <property type="entry name" value="SET"/>
    <property type="match status" value="1"/>
</dbReference>
<keyword evidence="1" id="KW-0489">Methyltransferase</keyword>
<gene>
    <name evidence="4" type="ORF">KLLA0_A07084g</name>
</gene>
<dbReference type="AlphaFoldDB" id="Q6CXM5"/>
<proteinExistence type="inferred from homology"/>
<dbReference type="InterPro" id="IPR046341">
    <property type="entry name" value="SET_dom_sf"/>
</dbReference>
<dbReference type="PANTHER" id="PTHR13271">
    <property type="entry name" value="UNCHARACTERIZED PUTATIVE METHYLTRANSFERASE"/>
    <property type="match status" value="1"/>
</dbReference>
<dbReference type="PaxDb" id="284590-Q6CXM5"/>
<dbReference type="PIRSF" id="PIRSF011771">
    <property type="entry name" value="RMS1_SET"/>
    <property type="match status" value="1"/>
</dbReference>
<dbReference type="EMBL" id="CR382121">
    <property type="protein sequence ID" value="CAH02902.1"/>
    <property type="molecule type" value="Genomic_DNA"/>
</dbReference>
<evidence type="ECO:0000256" key="1">
    <source>
        <dbReference type="PIRNR" id="PIRNR011771"/>
    </source>
</evidence>
<dbReference type="PANTHER" id="PTHR13271:SF34">
    <property type="entry name" value="N-LYSINE METHYLTRANSFERASE SETD6"/>
    <property type="match status" value="1"/>
</dbReference>
<comment type="function">
    <text evidence="1">S-adenosyl-L-methionine-dependent protein-lysine N-methyltransferase that monomethylates 60S ribosomal protein L42.</text>
</comment>
<evidence type="ECO:0000259" key="3">
    <source>
        <dbReference type="PROSITE" id="PS50280"/>
    </source>
</evidence>
<name>Q6CXM5_KLULA</name>
<comment type="subcellular location">
    <subcellularLocation>
        <location evidence="1">Nucleus</location>
    </subcellularLocation>
</comment>
<dbReference type="InterPro" id="IPR001214">
    <property type="entry name" value="SET_dom"/>
</dbReference>
<keyword evidence="1" id="KW-0539">Nucleus</keyword>
<dbReference type="InParanoid" id="Q6CXM5"/>
<keyword evidence="1" id="KW-0808">Transferase</keyword>
<protein>
    <recommendedName>
        <fullName evidence="1">Ribosomal lysine N-methyltransferase 4</fullName>
        <ecNumber evidence="1">2.1.1.-</ecNumber>
    </recommendedName>
</protein>
<dbReference type="STRING" id="284590.Q6CXM5"/>
<dbReference type="KEGG" id="kla:KLLA0_A07084g"/>
<feature type="domain" description="SET" evidence="3">
    <location>
        <begin position="26"/>
        <end position="291"/>
    </location>
</feature>
<dbReference type="eggNOG" id="KOG1338">
    <property type="taxonomic scope" value="Eukaryota"/>
</dbReference>
<dbReference type="GO" id="GO:0016279">
    <property type="term" value="F:protein-lysine N-methyltransferase activity"/>
    <property type="evidence" value="ECO:0007669"/>
    <property type="project" value="UniProtKB-UniRule"/>
</dbReference>
<dbReference type="InterPro" id="IPR050600">
    <property type="entry name" value="SETD3_SETD6_MTase"/>
</dbReference>
<dbReference type="SUPFAM" id="SSF82199">
    <property type="entry name" value="SET domain"/>
    <property type="match status" value="1"/>
</dbReference>
<accession>Q6CXM5</accession>
<dbReference type="Proteomes" id="UP000000598">
    <property type="component" value="Chromosome A"/>
</dbReference>
<evidence type="ECO:0000256" key="2">
    <source>
        <dbReference type="SAM" id="MobiDB-lite"/>
    </source>
</evidence>
<evidence type="ECO:0000313" key="4">
    <source>
        <dbReference type="EMBL" id="CAH02902.1"/>
    </source>
</evidence>
<dbReference type="HOGENOM" id="CLU_017135_0_0_1"/>
<keyword evidence="1" id="KW-0949">S-adenosyl-L-methionine</keyword>
<dbReference type="InterPro" id="IPR011383">
    <property type="entry name" value="N-lys_methylase_SETD6"/>
</dbReference>
<comment type="similarity">
    <text evidence="1">Belongs to the class V-like SAM-binding methyltransferase superfamily. Histone-lysine methyltransferase family. SETD6 subfamily.</text>
</comment>
<organism evidence="4 5">
    <name type="scientific">Kluyveromyces lactis (strain ATCC 8585 / CBS 2359 / DSM 70799 / NBRC 1267 / NRRL Y-1140 / WM37)</name>
    <name type="common">Yeast</name>
    <name type="synonym">Candida sphaerica</name>
    <dbReference type="NCBI Taxonomy" id="284590"/>
    <lineage>
        <taxon>Eukaryota</taxon>
        <taxon>Fungi</taxon>
        <taxon>Dikarya</taxon>
        <taxon>Ascomycota</taxon>
        <taxon>Saccharomycotina</taxon>
        <taxon>Saccharomycetes</taxon>
        <taxon>Saccharomycetales</taxon>
        <taxon>Saccharomycetaceae</taxon>
        <taxon>Kluyveromyces</taxon>
    </lineage>
</organism>
<dbReference type="Gene3D" id="3.90.1410.10">
    <property type="entry name" value="set domain protein methyltransferase, domain 1"/>
    <property type="match status" value="1"/>
</dbReference>
<dbReference type="OMA" id="WEGLIIC"/>
<feature type="compositionally biased region" description="Acidic residues" evidence="2">
    <location>
        <begin position="199"/>
        <end position="230"/>
    </location>
</feature>
<sequence>MTATDFERKTDLFLEWLPTVGIKLSKNVKIVDSRDEHQGRSMICINDVKEGEKLFSVPETASLNIITGSLGKLDESYLGILLSKVEHWHGLILTILYEWKYLGEKSKWWPYFQVLPDQFDTLIYWDKEDLDKLKPSLVLDRLGEQQSKDMYVKVLELMKTFNVADKIGEVTYDDFQRVASWIMAYSFDKEITAENSEVVGEEDGDEEEVEEEVEITEDNNEDEDADEDADDSVIENSVNFDGVIKCMIAVADILNSDTNLVNANIIYDKTGLICCATKDIKAGEQVYNIYGNHPNSEILRRYGYVEWTGSKYDFGEVTLKNILDSLSEKYNVSTEFLDRVVEILREDEKIKEIWDYEDVVLDSYDCYADGETIPEAASTIQILFVLLQSHEVVKLEELALTRLLQRIVKKCQQLLESGRVTESVNSIWQQAVEKRLKMYPQTNPVLSEDRIKETFAKSKSDQRQLMASCILECERRCIAKSREGISKQFKLLDDEKLLKNVLKRPVEEEKKKKSRIVKRVKKNRNDD</sequence>
<dbReference type="GO" id="GO:0005634">
    <property type="term" value="C:nucleus"/>
    <property type="evidence" value="ECO:0007669"/>
    <property type="project" value="UniProtKB-SubCell"/>
</dbReference>
<feature type="region of interest" description="Disordered" evidence="2">
    <location>
        <begin position="508"/>
        <end position="527"/>
    </location>
</feature>
<evidence type="ECO:0000313" key="5">
    <source>
        <dbReference type="Proteomes" id="UP000000598"/>
    </source>
</evidence>
<feature type="region of interest" description="Disordered" evidence="2">
    <location>
        <begin position="195"/>
        <end position="230"/>
    </location>
</feature>